<dbReference type="RefSeq" id="WP_102113599.1">
    <property type="nucleotide sequence ID" value="NZ_BMGN01000006.1"/>
</dbReference>
<dbReference type="SUPFAM" id="SSF64518">
    <property type="entry name" value="Phase 1 flagellin"/>
    <property type="match status" value="1"/>
</dbReference>
<dbReference type="PANTHER" id="PTHR42792:SF2">
    <property type="entry name" value="FLAGELLIN"/>
    <property type="match status" value="1"/>
</dbReference>
<dbReference type="Pfam" id="PF00669">
    <property type="entry name" value="Flagellin_N"/>
    <property type="match status" value="1"/>
</dbReference>
<keyword evidence="6" id="KW-0969">Cilium</keyword>
<evidence type="ECO:0000256" key="3">
    <source>
        <dbReference type="RuleBase" id="RU362073"/>
    </source>
</evidence>
<comment type="similarity">
    <text evidence="1 3">Belongs to the bacterial flagellin family.</text>
</comment>
<dbReference type="Pfam" id="PF00700">
    <property type="entry name" value="Flagellin_C"/>
    <property type="match status" value="1"/>
</dbReference>
<dbReference type="Gene3D" id="1.20.1330.10">
    <property type="entry name" value="f41 fragment of flagellin, N-terminal domain"/>
    <property type="match status" value="2"/>
</dbReference>
<dbReference type="PANTHER" id="PTHR42792">
    <property type="entry name" value="FLAGELLIN"/>
    <property type="match status" value="1"/>
</dbReference>
<dbReference type="InterPro" id="IPR001492">
    <property type="entry name" value="Flagellin"/>
</dbReference>
<keyword evidence="6" id="KW-0282">Flagellum</keyword>
<comment type="subcellular location">
    <subcellularLocation>
        <location evidence="3">Secreted</location>
    </subcellularLocation>
    <subcellularLocation>
        <location evidence="3">Bacterial flagellum</location>
    </subcellularLocation>
</comment>
<dbReference type="GO" id="GO:0009288">
    <property type="term" value="C:bacterial-type flagellum"/>
    <property type="evidence" value="ECO:0007669"/>
    <property type="project" value="UniProtKB-SubCell"/>
</dbReference>
<evidence type="ECO:0000256" key="1">
    <source>
        <dbReference type="ARBA" id="ARBA00005709"/>
    </source>
</evidence>
<evidence type="ECO:0000313" key="6">
    <source>
        <dbReference type="EMBL" id="AUN32048.1"/>
    </source>
</evidence>
<dbReference type="InterPro" id="IPR001029">
    <property type="entry name" value="Flagellin_N"/>
</dbReference>
<dbReference type="OrthoDB" id="9808068at2"/>
<dbReference type="GO" id="GO:0005576">
    <property type="term" value="C:extracellular region"/>
    <property type="evidence" value="ECO:0007669"/>
    <property type="project" value="UniProtKB-SubCell"/>
</dbReference>
<dbReference type="Proteomes" id="UP000234752">
    <property type="component" value="Chromosome eg_2"/>
</dbReference>
<organism evidence="6 7">
    <name type="scientific">Niveispirillum cyanobacteriorum</name>
    <dbReference type="NCBI Taxonomy" id="1612173"/>
    <lineage>
        <taxon>Bacteria</taxon>
        <taxon>Pseudomonadati</taxon>
        <taxon>Pseudomonadota</taxon>
        <taxon>Alphaproteobacteria</taxon>
        <taxon>Rhodospirillales</taxon>
        <taxon>Azospirillaceae</taxon>
        <taxon>Niveispirillum</taxon>
    </lineage>
</organism>
<dbReference type="InterPro" id="IPR046358">
    <property type="entry name" value="Flagellin_C"/>
</dbReference>
<dbReference type="KEGG" id="ncb:C0V82_16625"/>
<proteinExistence type="inferred from homology"/>
<reference evidence="6 7" key="1">
    <citation type="submission" date="2017-12" db="EMBL/GenBank/DDBJ databases">
        <title>Genomes of bacteria within cyanobacterial aggregates.</title>
        <authorList>
            <person name="Cai H."/>
        </authorList>
    </citation>
    <scope>NUCLEOTIDE SEQUENCE [LARGE SCALE GENOMIC DNA]</scope>
    <source>
        <strain evidence="6 7">TH16</strain>
    </source>
</reference>
<dbReference type="AlphaFoldDB" id="A0A2K9NG33"/>
<keyword evidence="6" id="KW-0966">Cell projection</keyword>
<sequence>MSSSDVSLTAGMRNNLLLLQKTNKQVESIQSRLATGNKVNSALDGPNSFFAAKGLNTRAGDLSSLKEAMGQAISTIQAGDKGITAIEDLVAQARGLTTTAYSNLGNDASSIAARKSLAEQFNRLKDQIDKIAGDSGYQGKNLLKGNGLTLDSTSDSRKNVNSISGLSNSRVTNVVSADTYSVKVSGTGAISADLEDIAKAEDSRGLASLKVSGTISATAGNFSDISVEIRGNSGRERTAIVTENGESRTFKFFDNTQSAVASTVTAGVTATTGVAQVSKITISGSVEEGDTFTATINGQSFSYTAKASDLADSTTGTAYNPDQRRAKVAEGLARAIAGGADFDGTNITSGGTLTSADSDDTGKRFNVAYNTDASANSAEILISSDLTGGTGASFTLGASSTNAAQKAISVTFSSGTTVSFTVDRALLEAKGTSANGVSSIEKNVDITLSATNLNGVTVERSGLNARGNAKLSEGENSLNFDSGTVRVTVDASTIKAAASSALPANLTTVQRTDANTENDLAVQFNADNTSNIQVVSRNVSTDGQGLRIDYAQNNFLDRADIDKAVASLDFATSTLRSASQALSTNLNVIQTRESFTNEFSNVLVEGANKLVQADQNEEGANLLLLQTRQQLGTISLSLANQAQQSILRLF</sequence>
<comment type="function">
    <text evidence="3">Flagellin is the subunit protein which polymerizes to form the filaments of bacterial flagella.</text>
</comment>
<keyword evidence="7" id="KW-1185">Reference proteome</keyword>
<accession>A0A2K9NG33</accession>
<protein>
    <recommendedName>
        <fullName evidence="3">Flagellin</fullName>
    </recommendedName>
</protein>
<name>A0A2K9NG33_9PROT</name>
<evidence type="ECO:0000259" key="4">
    <source>
        <dbReference type="Pfam" id="PF00669"/>
    </source>
</evidence>
<dbReference type="EMBL" id="CP025612">
    <property type="protein sequence ID" value="AUN32048.1"/>
    <property type="molecule type" value="Genomic_DNA"/>
</dbReference>
<feature type="domain" description="Flagellin N-terminal" evidence="4">
    <location>
        <begin position="14"/>
        <end position="146"/>
    </location>
</feature>
<keyword evidence="3" id="KW-0964">Secreted</keyword>
<evidence type="ECO:0000313" key="7">
    <source>
        <dbReference type="Proteomes" id="UP000234752"/>
    </source>
</evidence>
<evidence type="ECO:0000256" key="2">
    <source>
        <dbReference type="ARBA" id="ARBA00023143"/>
    </source>
</evidence>
<keyword evidence="2 3" id="KW-0975">Bacterial flagellum</keyword>
<gene>
    <name evidence="6" type="ORF">C0V82_16625</name>
</gene>
<evidence type="ECO:0000259" key="5">
    <source>
        <dbReference type="Pfam" id="PF00700"/>
    </source>
</evidence>
<feature type="domain" description="Flagellin C-terminal" evidence="5">
    <location>
        <begin position="561"/>
        <end position="650"/>
    </location>
</feature>
<dbReference type="GO" id="GO:0005198">
    <property type="term" value="F:structural molecule activity"/>
    <property type="evidence" value="ECO:0007669"/>
    <property type="project" value="InterPro"/>
</dbReference>